<keyword evidence="1" id="KW-0812">Transmembrane</keyword>
<keyword evidence="3" id="KW-1185">Reference proteome</keyword>
<accession>A0AAV4SHL4</accession>
<organism evidence="2 3">
    <name type="scientific">Caerostris darwini</name>
    <dbReference type="NCBI Taxonomy" id="1538125"/>
    <lineage>
        <taxon>Eukaryota</taxon>
        <taxon>Metazoa</taxon>
        <taxon>Ecdysozoa</taxon>
        <taxon>Arthropoda</taxon>
        <taxon>Chelicerata</taxon>
        <taxon>Arachnida</taxon>
        <taxon>Araneae</taxon>
        <taxon>Araneomorphae</taxon>
        <taxon>Entelegynae</taxon>
        <taxon>Araneoidea</taxon>
        <taxon>Araneidae</taxon>
        <taxon>Caerostris</taxon>
    </lineage>
</organism>
<proteinExistence type="predicted"/>
<name>A0AAV4SHL4_9ARAC</name>
<comment type="caution">
    <text evidence="2">The sequence shown here is derived from an EMBL/GenBank/DDBJ whole genome shotgun (WGS) entry which is preliminary data.</text>
</comment>
<evidence type="ECO:0000313" key="2">
    <source>
        <dbReference type="EMBL" id="GIY32661.1"/>
    </source>
</evidence>
<dbReference type="EMBL" id="BPLQ01007835">
    <property type="protein sequence ID" value="GIY32661.1"/>
    <property type="molecule type" value="Genomic_DNA"/>
</dbReference>
<sequence>MVDPDLHHFVYDSQLILKETAPEFQIASEKAEEKKKKEYDHWNIRKARLSVEKNSTLSLYFVAITAGEFLWGVVGIIG</sequence>
<keyword evidence="1" id="KW-0472">Membrane</keyword>
<keyword evidence="1" id="KW-1133">Transmembrane helix</keyword>
<evidence type="ECO:0000313" key="3">
    <source>
        <dbReference type="Proteomes" id="UP001054837"/>
    </source>
</evidence>
<feature type="transmembrane region" description="Helical" evidence="1">
    <location>
        <begin position="57"/>
        <end position="77"/>
    </location>
</feature>
<protein>
    <submittedName>
        <fullName evidence="2">Uncharacterized protein</fullName>
    </submittedName>
</protein>
<dbReference type="Proteomes" id="UP001054837">
    <property type="component" value="Unassembled WGS sequence"/>
</dbReference>
<gene>
    <name evidence="2" type="ORF">CDAR_453601</name>
</gene>
<dbReference type="AlphaFoldDB" id="A0AAV4SHL4"/>
<evidence type="ECO:0000256" key="1">
    <source>
        <dbReference type="SAM" id="Phobius"/>
    </source>
</evidence>
<reference evidence="2 3" key="1">
    <citation type="submission" date="2021-06" db="EMBL/GenBank/DDBJ databases">
        <title>Caerostris darwini draft genome.</title>
        <authorList>
            <person name="Kono N."/>
            <person name="Arakawa K."/>
        </authorList>
    </citation>
    <scope>NUCLEOTIDE SEQUENCE [LARGE SCALE GENOMIC DNA]</scope>
</reference>